<keyword evidence="2 5" id="KW-0808">Transferase</keyword>
<dbReference type="GO" id="GO:0016757">
    <property type="term" value="F:glycosyltransferase activity"/>
    <property type="evidence" value="ECO:0007669"/>
    <property type="project" value="UniProtKB-KW"/>
</dbReference>
<dbReference type="OrthoDB" id="5242526at2"/>
<evidence type="ECO:0000259" key="4">
    <source>
        <dbReference type="Pfam" id="PF13439"/>
    </source>
</evidence>
<dbReference type="Pfam" id="PF13439">
    <property type="entry name" value="Glyco_transf_4"/>
    <property type="match status" value="1"/>
</dbReference>
<dbReference type="STRING" id="1052260.SAMN05660199_02895"/>
<dbReference type="PANTHER" id="PTHR12526:SF630">
    <property type="entry name" value="GLYCOSYLTRANSFERASE"/>
    <property type="match status" value="1"/>
</dbReference>
<evidence type="ECO:0000256" key="1">
    <source>
        <dbReference type="ARBA" id="ARBA00022676"/>
    </source>
</evidence>
<protein>
    <submittedName>
        <fullName evidence="5">Glycosyltransferase involved in cell wall bisynthesis</fullName>
    </submittedName>
</protein>
<dbReference type="SUPFAM" id="SSF53756">
    <property type="entry name" value="UDP-Glycosyltransferase/glycogen phosphorylase"/>
    <property type="match status" value="1"/>
</dbReference>
<dbReference type="PANTHER" id="PTHR12526">
    <property type="entry name" value="GLYCOSYLTRANSFERASE"/>
    <property type="match status" value="1"/>
</dbReference>
<gene>
    <name evidence="5" type="ORF">SAMN05660199_02895</name>
</gene>
<reference evidence="6" key="1">
    <citation type="submission" date="2016-10" db="EMBL/GenBank/DDBJ databases">
        <authorList>
            <person name="Varghese N."/>
            <person name="Submissions S."/>
        </authorList>
    </citation>
    <scope>NUCLEOTIDE SEQUENCE [LARGE SCALE GENOMIC DNA]</scope>
    <source>
        <strain evidence="6">DSM 45843</strain>
    </source>
</reference>
<organism evidence="5 6">
    <name type="scientific">Klenkia soli</name>
    <dbReference type="NCBI Taxonomy" id="1052260"/>
    <lineage>
        <taxon>Bacteria</taxon>
        <taxon>Bacillati</taxon>
        <taxon>Actinomycetota</taxon>
        <taxon>Actinomycetes</taxon>
        <taxon>Geodermatophilales</taxon>
        <taxon>Geodermatophilaceae</taxon>
        <taxon>Klenkia</taxon>
    </lineage>
</organism>
<name>A0A1H0NX03_9ACTN</name>
<dbReference type="InterPro" id="IPR001296">
    <property type="entry name" value="Glyco_trans_1"/>
</dbReference>
<evidence type="ECO:0000313" key="6">
    <source>
        <dbReference type="Proteomes" id="UP000199088"/>
    </source>
</evidence>
<evidence type="ECO:0000313" key="5">
    <source>
        <dbReference type="EMBL" id="SDO97211.1"/>
    </source>
</evidence>
<dbReference type="Gene3D" id="3.40.50.2000">
    <property type="entry name" value="Glycogen Phosphorylase B"/>
    <property type="match status" value="2"/>
</dbReference>
<dbReference type="CDD" id="cd03811">
    <property type="entry name" value="GT4_GT28_WabH-like"/>
    <property type="match status" value="1"/>
</dbReference>
<keyword evidence="1" id="KW-0328">Glycosyltransferase</keyword>
<accession>A0A1H0NX03</accession>
<dbReference type="EMBL" id="FNIR01000009">
    <property type="protein sequence ID" value="SDO97211.1"/>
    <property type="molecule type" value="Genomic_DNA"/>
</dbReference>
<proteinExistence type="predicted"/>
<keyword evidence="6" id="KW-1185">Reference proteome</keyword>
<dbReference type="Proteomes" id="UP000199088">
    <property type="component" value="Unassembled WGS sequence"/>
</dbReference>
<evidence type="ECO:0000259" key="3">
    <source>
        <dbReference type="Pfam" id="PF00534"/>
    </source>
</evidence>
<dbReference type="InterPro" id="IPR028098">
    <property type="entry name" value="Glyco_trans_4-like_N"/>
</dbReference>
<evidence type="ECO:0000256" key="2">
    <source>
        <dbReference type="ARBA" id="ARBA00022679"/>
    </source>
</evidence>
<feature type="domain" description="Glycosyl transferase family 1" evidence="3">
    <location>
        <begin position="161"/>
        <end position="319"/>
    </location>
</feature>
<dbReference type="Pfam" id="PF00534">
    <property type="entry name" value="Glycos_transf_1"/>
    <property type="match status" value="1"/>
</dbReference>
<dbReference type="AlphaFoldDB" id="A0A1H0NX03"/>
<feature type="domain" description="Glycosyltransferase subfamily 4-like N-terminal" evidence="4">
    <location>
        <begin position="13"/>
        <end position="151"/>
    </location>
</feature>
<sequence length="340" mass="37342">MRVLHVIQAMNSGGTETVLANLANEQVSSGHSVGVLSMSGAMLDRLDPKIVKVTVSTRRALIATLMIGVRSRRWDVVHVHQRSLSTFVALVGYGAKVQHVEHVHNVFPGMDHKWTSFRARKLIACGSSVAEMLAKDYGRDESRIFLVKNGVADTGQRAVQWEGGTFEVVNAARVVEQKNPLLFVEVLAQLVSRQLDVRGTWYGDGDLLPIVRQQIARRGLESQVSFPGPISNVHSELAKSHLLLLTSRHEGLPLTAIEAASVGLPIVATDVGSIRDIVFHNHNGYLVDDLGNAASLAGFVESLVVAEERHRTFGANSRRRFLEEFTLGRMSNDVLDVYEV</sequence>